<name>A0A0F3IP83_9PROT</name>
<dbReference type="OrthoDB" id="7358072at2"/>
<reference evidence="1 2" key="1">
    <citation type="submission" date="2015-03" db="EMBL/GenBank/DDBJ databases">
        <title>Draft genome sequence of Elstera litoralis.</title>
        <authorList>
            <person name="Rahalkar M.C."/>
            <person name="Dhakephalkar P.K."/>
            <person name="Pore S.D."/>
            <person name="Arora P."/>
            <person name="Kapse N.G."/>
            <person name="Pandit P.S."/>
        </authorList>
    </citation>
    <scope>NUCLEOTIDE SEQUENCE [LARGE SCALE GENOMIC DNA]</scope>
    <source>
        <strain evidence="1 2">Dia-1</strain>
    </source>
</reference>
<sequence length="265" mass="29989">MEAGIKAARAFPPTMPVANWLKIVTQGLPGVFRPALKEYWQRWMQPFDPKDAKAWADRLTPAQTWVPLRTEAAFAEIADIFNGTDDMAIFFNSFDPDDGYEIVHANPAGWAYLRALWQARGLSGEGEEGVRVEPERAGPHGPRVAYESITADSVRDALWLNSYGFGPRDAPRQRIDGAYVRQFILSELVDADVLFIARPQAYAWLGRAPQNYTEIQDFQTELWFNAAYGQQIHSIEMVNAWIKEGKLKDNGYNQVQLEPIEIAVQ</sequence>
<proteinExistence type="predicted"/>
<comment type="caution">
    <text evidence="1">The sequence shown here is derived from an EMBL/GenBank/DDBJ whole genome shotgun (WGS) entry which is preliminary data.</text>
</comment>
<evidence type="ECO:0000313" key="1">
    <source>
        <dbReference type="EMBL" id="KJV08353.1"/>
    </source>
</evidence>
<dbReference type="AlphaFoldDB" id="A0A0F3IP83"/>
<dbReference type="EMBL" id="LAJY01000621">
    <property type="protein sequence ID" value="KJV08353.1"/>
    <property type="molecule type" value="Genomic_DNA"/>
</dbReference>
<keyword evidence="2" id="KW-1185">Reference proteome</keyword>
<protein>
    <submittedName>
        <fullName evidence="1">Uncharacterized protein</fullName>
    </submittedName>
</protein>
<evidence type="ECO:0000313" key="2">
    <source>
        <dbReference type="Proteomes" id="UP000033774"/>
    </source>
</evidence>
<feature type="non-terminal residue" evidence="1">
    <location>
        <position position="265"/>
    </location>
</feature>
<accession>A0A0F3IP83</accession>
<gene>
    <name evidence="1" type="ORF">VZ95_18340</name>
</gene>
<dbReference type="Proteomes" id="UP000033774">
    <property type="component" value="Unassembled WGS sequence"/>
</dbReference>
<organism evidence="1 2">
    <name type="scientific">Elstera litoralis</name>
    <dbReference type="NCBI Taxonomy" id="552518"/>
    <lineage>
        <taxon>Bacteria</taxon>
        <taxon>Pseudomonadati</taxon>
        <taxon>Pseudomonadota</taxon>
        <taxon>Alphaproteobacteria</taxon>
        <taxon>Rhodospirillales</taxon>
        <taxon>Rhodospirillaceae</taxon>
        <taxon>Elstera</taxon>
    </lineage>
</organism>